<gene>
    <name evidence="1" type="ORF">GCM10007422_27000</name>
    <name evidence="2" type="ORF">GGQ60_002920</name>
</gene>
<evidence type="ECO:0000313" key="3">
    <source>
        <dbReference type="Proteomes" id="UP000532273"/>
    </source>
</evidence>
<dbReference type="AlphaFoldDB" id="A0A7W6KBU8"/>
<evidence type="ECO:0000313" key="2">
    <source>
        <dbReference type="EMBL" id="MBB4108911.1"/>
    </source>
</evidence>
<evidence type="ECO:0000313" key="1">
    <source>
        <dbReference type="EMBL" id="GGH09078.1"/>
    </source>
</evidence>
<organism evidence="2 3">
    <name type="scientific">Pedobacter zeae</name>
    <dbReference type="NCBI Taxonomy" id="1737356"/>
    <lineage>
        <taxon>Bacteria</taxon>
        <taxon>Pseudomonadati</taxon>
        <taxon>Bacteroidota</taxon>
        <taxon>Sphingobacteriia</taxon>
        <taxon>Sphingobacteriales</taxon>
        <taxon>Sphingobacteriaceae</taxon>
        <taxon>Pedobacter</taxon>
    </lineage>
</organism>
<name>A0A7W6KBU8_9SPHI</name>
<reference evidence="2 3" key="3">
    <citation type="submission" date="2020-08" db="EMBL/GenBank/DDBJ databases">
        <title>Genomic Encyclopedia of Type Strains, Phase IV (KMG-IV): sequencing the most valuable type-strain genomes for metagenomic binning, comparative biology and taxonomic classification.</title>
        <authorList>
            <person name="Goeker M."/>
        </authorList>
    </citation>
    <scope>NUCLEOTIDE SEQUENCE [LARGE SCALE GENOMIC DNA]</scope>
    <source>
        <strain evidence="2 3">DSM 100774</strain>
    </source>
</reference>
<dbReference type="Proteomes" id="UP000642938">
    <property type="component" value="Unassembled WGS sequence"/>
</dbReference>
<evidence type="ECO:0000313" key="4">
    <source>
        <dbReference type="Proteomes" id="UP000642938"/>
    </source>
</evidence>
<dbReference type="EMBL" id="BMHZ01000003">
    <property type="protein sequence ID" value="GGH09078.1"/>
    <property type="molecule type" value="Genomic_DNA"/>
</dbReference>
<reference evidence="4" key="2">
    <citation type="journal article" date="2019" name="Int. J. Syst. Evol. Microbiol.">
        <title>The Global Catalogue of Microorganisms (GCM) 10K type strain sequencing project: providing services to taxonomists for standard genome sequencing and annotation.</title>
        <authorList>
            <consortium name="The Broad Institute Genomics Platform"/>
            <consortium name="The Broad Institute Genome Sequencing Center for Infectious Disease"/>
            <person name="Wu L."/>
            <person name="Ma J."/>
        </authorList>
    </citation>
    <scope>NUCLEOTIDE SEQUENCE [LARGE SCALE GENOMIC DNA]</scope>
    <source>
        <strain evidence="4">CGMCC 1.15287</strain>
    </source>
</reference>
<reference evidence="1" key="4">
    <citation type="submission" date="2024-05" db="EMBL/GenBank/DDBJ databases">
        <authorList>
            <person name="Sun Q."/>
            <person name="Zhou Y."/>
        </authorList>
    </citation>
    <scope>NUCLEOTIDE SEQUENCE</scope>
    <source>
        <strain evidence="1">CGMCC 1.15287</strain>
    </source>
</reference>
<dbReference type="EMBL" id="JACIEF010000003">
    <property type="protein sequence ID" value="MBB4108911.1"/>
    <property type="molecule type" value="Genomic_DNA"/>
</dbReference>
<accession>A0A7W6KBU8</accession>
<reference evidence="1" key="1">
    <citation type="journal article" date="2014" name="Int. J. Syst. Evol. Microbiol.">
        <title>Complete genome of a new Firmicutes species belonging to the dominant human colonic microbiota ('Ruminococcus bicirculans') reveals two chromosomes and a selective capacity to utilize plant glucans.</title>
        <authorList>
            <consortium name="NISC Comparative Sequencing Program"/>
            <person name="Wegmann U."/>
            <person name="Louis P."/>
            <person name="Goesmann A."/>
            <person name="Henrissat B."/>
            <person name="Duncan S.H."/>
            <person name="Flint H.J."/>
        </authorList>
    </citation>
    <scope>NUCLEOTIDE SEQUENCE</scope>
    <source>
        <strain evidence="1">CGMCC 1.15287</strain>
    </source>
</reference>
<protein>
    <submittedName>
        <fullName evidence="2">Uncharacterized protein</fullName>
    </submittedName>
</protein>
<proteinExistence type="predicted"/>
<keyword evidence="4" id="KW-1185">Reference proteome</keyword>
<dbReference type="Proteomes" id="UP000532273">
    <property type="component" value="Unassembled WGS sequence"/>
</dbReference>
<dbReference type="RefSeq" id="WP_183765435.1">
    <property type="nucleotide sequence ID" value="NZ_BMHZ01000003.1"/>
</dbReference>
<comment type="caution">
    <text evidence="2">The sequence shown here is derived from an EMBL/GenBank/DDBJ whole genome shotgun (WGS) entry which is preliminary data.</text>
</comment>
<sequence length="77" mass="8617">MKYCFGHLAPVEALPCSNEVGGSEAQKGKKLFVLQKHCALYKNYFNFIPWVGVSPTEIEFGNEHSVVLGGLQSRFRL</sequence>